<evidence type="ECO:0000256" key="4">
    <source>
        <dbReference type="ARBA" id="ARBA00023136"/>
    </source>
</evidence>
<keyword evidence="2 5" id="KW-0812">Transmembrane</keyword>
<feature type="domain" description="Lipopolysaccharide assembly protein A" evidence="6">
    <location>
        <begin position="39"/>
        <end position="84"/>
    </location>
</feature>
<evidence type="ECO:0000313" key="8">
    <source>
        <dbReference type="Proteomes" id="UP000192366"/>
    </source>
</evidence>
<keyword evidence="4 5" id="KW-0472">Membrane</keyword>
<reference evidence="7 8" key="1">
    <citation type="submission" date="2017-02" db="EMBL/GenBank/DDBJ databases">
        <title>The new phylogeny of genus Mycobacterium.</title>
        <authorList>
            <person name="Tortoli E."/>
            <person name="Trovato A."/>
            <person name="Cirillo D.M."/>
        </authorList>
    </citation>
    <scope>NUCLEOTIDE SEQUENCE [LARGE SCALE GENOMIC DNA]</scope>
    <source>
        <strain evidence="7 8">DSM 45578</strain>
    </source>
</reference>
<sequence>MTIPTTDHVPSRRSGGLATKIGLTVALVLVLALAIFALQNTVHTNVNFIGWNFELAQGVWLLGAAGVGAVIALIVSAAFRVRRAVR</sequence>
<feature type="transmembrane region" description="Helical" evidence="5">
    <location>
        <begin position="59"/>
        <end position="79"/>
    </location>
</feature>
<dbReference type="Pfam" id="PF06305">
    <property type="entry name" value="LapA_dom"/>
    <property type="match status" value="1"/>
</dbReference>
<protein>
    <submittedName>
        <fullName evidence="7">DUF1049 domain-containing protein</fullName>
    </submittedName>
</protein>
<evidence type="ECO:0000259" key="6">
    <source>
        <dbReference type="Pfam" id="PF06305"/>
    </source>
</evidence>
<dbReference type="InterPro" id="IPR010445">
    <property type="entry name" value="LapA_dom"/>
</dbReference>
<dbReference type="Proteomes" id="UP000192366">
    <property type="component" value="Unassembled WGS sequence"/>
</dbReference>
<keyword evidence="1" id="KW-1003">Cell membrane</keyword>
<evidence type="ECO:0000256" key="5">
    <source>
        <dbReference type="SAM" id="Phobius"/>
    </source>
</evidence>
<keyword evidence="3 5" id="KW-1133">Transmembrane helix</keyword>
<evidence type="ECO:0000256" key="3">
    <source>
        <dbReference type="ARBA" id="ARBA00022989"/>
    </source>
</evidence>
<comment type="caution">
    <text evidence="7">The sequence shown here is derived from an EMBL/GenBank/DDBJ whole genome shotgun (WGS) entry which is preliminary data.</text>
</comment>
<dbReference type="RefSeq" id="WP_083057210.1">
    <property type="nucleotide sequence ID" value="NZ_JACKVM010000014.1"/>
</dbReference>
<name>A0A1W9YZX5_MYCBA</name>
<organism evidence="7 8">
    <name type="scientific">Mycolicibacterium bacteremicum</name>
    <name type="common">Mycobacterium bacteremicum</name>
    <dbReference type="NCBI Taxonomy" id="564198"/>
    <lineage>
        <taxon>Bacteria</taxon>
        <taxon>Bacillati</taxon>
        <taxon>Actinomycetota</taxon>
        <taxon>Actinomycetes</taxon>
        <taxon>Mycobacteriales</taxon>
        <taxon>Mycobacteriaceae</taxon>
        <taxon>Mycolicibacterium</taxon>
    </lineage>
</organism>
<feature type="transmembrane region" description="Helical" evidence="5">
    <location>
        <begin position="21"/>
        <end position="39"/>
    </location>
</feature>
<dbReference type="GO" id="GO:0005886">
    <property type="term" value="C:plasma membrane"/>
    <property type="evidence" value="ECO:0007669"/>
    <property type="project" value="InterPro"/>
</dbReference>
<evidence type="ECO:0000313" key="7">
    <source>
        <dbReference type="EMBL" id="ORA05320.1"/>
    </source>
</evidence>
<keyword evidence="8" id="KW-1185">Reference proteome</keyword>
<dbReference type="EMBL" id="MVHJ01000006">
    <property type="protein sequence ID" value="ORA05320.1"/>
    <property type="molecule type" value="Genomic_DNA"/>
</dbReference>
<gene>
    <name evidence="7" type="ORF">BST17_08870</name>
</gene>
<evidence type="ECO:0000256" key="2">
    <source>
        <dbReference type="ARBA" id="ARBA00022692"/>
    </source>
</evidence>
<proteinExistence type="predicted"/>
<accession>A0A1W9YZX5</accession>
<evidence type="ECO:0000256" key="1">
    <source>
        <dbReference type="ARBA" id="ARBA00022475"/>
    </source>
</evidence>
<dbReference type="AlphaFoldDB" id="A0A1W9YZX5"/>